<dbReference type="EMBL" id="KQ030508">
    <property type="protein sequence ID" value="KJZ77024.1"/>
    <property type="molecule type" value="Genomic_DNA"/>
</dbReference>
<gene>
    <name evidence="2" type="ORF">HIM_03345</name>
</gene>
<dbReference type="Gene3D" id="3.10.490.10">
    <property type="entry name" value="Gamma-glutamyl cyclotransferase-like"/>
    <property type="match status" value="2"/>
</dbReference>
<dbReference type="SUPFAM" id="SSF110857">
    <property type="entry name" value="Gamma-glutamyl cyclotransferase-like"/>
    <property type="match status" value="1"/>
</dbReference>
<keyword evidence="3" id="KW-1185">Reference proteome</keyword>
<feature type="compositionally biased region" description="Low complexity" evidence="1">
    <location>
        <begin position="1"/>
        <end position="18"/>
    </location>
</feature>
<evidence type="ECO:0000313" key="2">
    <source>
        <dbReference type="EMBL" id="KJZ77024.1"/>
    </source>
</evidence>
<protein>
    <recommendedName>
        <fullName evidence="4">Gamma-glutamylcyclotransferase</fullName>
    </recommendedName>
</protein>
<dbReference type="Proteomes" id="UP000054481">
    <property type="component" value="Unassembled WGS sequence"/>
</dbReference>
<sequence>MDSQQDSEGGSQPSQGSSVMTATPEARREILYFAYGSNLSTDQMRRRCPHSTPQLDRFEGVPWAYEKMRCQVRWVRDGDGRPVCGDALEEEGDGPPRQEYVGRMETAIADAVANWGLPEDYADRVMRKALVGKRAKGKGASKGTAR</sequence>
<reference evidence="2 3" key="1">
    <citation type="journal article" date="2014" name="Genome Biol. Evol.">
        <title>Comparative genomics and transcriptomics analyses reveal divergent lifestyle features of nematode endoparasitic fungus Hirsutella minnesotensis.</title>
        <authorList>
            <person name="Lai Y."/>
            <person name="Liu K."/>
            <person name="Zhang X."/>
            <person name="Zhang X."/>
            <person name="Li K."/>
            <person name="Wang N."/>
            <person name="Shu C."/>
            <person name="Wu Y."/>
            <person name="Wang C."/>
            <person name="Bushley K.E."/>
            <person name="Xiang M."/>
            <person name="Liu X."/>
        </authorList>
    </citation>
    <scope>NUCLEOTIDE SEQUENCE [LARGE SCALE GENOMIC DNA]</scope>
    <source>
        <strain evidence="2 3">3608</strain>
    </source>
</reference>
<name>A0A0F8A6G2_9HYPO</name>
<evidence type="ECO:0000313" key="3">
    <source>
        <dbReference type="Proteomes" id="UP000054481"/>
    </source>
</evidence>
<evidence type="ECO:0000256" key="1">
    <source>
        <dbReference type="SAM" id="MobiDB-lite"/>
    </source>
</evidence>
<organism evidence="2 3">
    <name type="scientific">Hirsutella minnesotensis 3608</name>
    <dbReference type="NCBI Taxonomy" id="1043627"/>
    <lineage>
        <taxon>Eukaryota</taxon>
        <taxon>Fungi</taxon>
        <taxon>Dikarya</taxon>
        <taxon>Ascomycota</taxon>
        <taxon>Pezizomycotina</taxon>
        <taxon>Sordariomycetes</taxon>
        <taxon>Hypocreomycetidae</taxon>
        <taxon>Hypocreales</taxon>
        <taxon>Ophiocordycipitaceae</taxon>
        <taxon>Hirsutella</taxon>
    </lineage>
</organism>
<feature type="region of interest" description="Disordered" evidence="1">
    <location>
        <begin position="1"/>
        <end position="23"/>
    </location>
</feature>
<evidence type="ECO:0008006" key="4">
    <source>
        <dbReference type="Google" id="ProtNLM"/>
    </source>
</evidence>
<dbReference type="InterPro" id="IPR036568">
    <property type="entry name" value="GGCT-like_sf"/>
</dbReference>
<accession>A0A0F8A6G2</accession>
<dbReference type="OrthoDB" id="2924818at2759"/>
<proteinExistence type="predicted"/>
<dbReference type="AlphaFoldDB" id="A0A0F8A6G2"/>